<dbReference type="SUPFAM" id="SSF48403">
    <property type="entry name" value="Ankyrin repeat"/>
    <property type="match status" value="1"/>
</dbReference>
<keyword evidence="2" id="KW-1185">Reference proteome</keyword>
<sequence length="272" mass="30383">MVVAINKHMGIGFANLVPDLQCRIMQLLHVREWTELSCTSRSVHAVSQFSCVEVAVLANTVQALHLKERFRISEISPCRSDQLRESHLFVRAFRSLYTRGGCDLVCAFIRRFGTSRVLHPALVTASGLGYADVVDRLHNYITTSALKFNPLLLRDALCISAWYGHIDVMKLLLQLRYDCFPASVFGYDESVEFACVRGYTEVLQLLLKDGRCNPGGHGNYAIGLATAKGHTDIVRLLLGHPRVEIPCGEHWAIRRARAAGHSEILQLLEGAR</sequence>
<reference evidence="1 2" key="1">
    <citation type="submission" date="2011-02" db="EMBL/GenBank/DDBJ databases">
        <title>The Genome Sequence of Sphaeroforma arctica JP610.</title>
        <authorList>
            <consortium name="The Broad Institute Genome Sequencing Platform"/>
            <person name="Russ C."/>
            <person name="Cuomo C."/>
            <person name="Young S.K."/>
            <person name="Zeng Q."/>
            <person name="Gargeya S."/>
            <person name="Alvarado L."/>
            <person name="Berlin A."/>
            <person name="Chapman S.B."/>
            <person name="Chen Z."/>
            <person name="Freedman E."/>
            <person name="Gellesch M."/>
            <person name="Goldberg J."/>
            <person name="Griggs A."/>
            <person name="Gujja S."/>
            <person name="Heilman E."/>
            <person name="Heiman D."/>
            <person name="Howarth C."/>
            <person name="Mehta T."/>
            <person name="Neiman D."/>
            <person name="Pearson M."/>
            <person name="Roberts A."/>
            <person name="Saif S."/>
            <person name="Shea T."/>
            <person name="Shenoy N."/>
            <person name="Sisk P."/>
            <person name="Stolte C."/>
            <person name="Sykes S."/>
            <person name="White J."/>
            <person name="Yandava C."/>
            <person name="Burger G."/>
            <person name="Gray M.W."/>
            <person name="Holland P.W.H."/>
            <person name="King N."/>
            <person name="Lang F.B.F."/>
            <person name="Roger A.J."/>
            <person name="Ruiz-Trillo I."/>
            <person name="Haas B."/>
            <person name="Nusbaum C."/>
            <person name="Birren B."/>
        </authorList>
    </citation>
    <scope>NUCLEOTIDE SEQUENCE [LARGE SCALE GENOMIC DNA]</scope>
    <source>
        <strain evidence="1 2">JP610</strain>
    </source>
</reference>
<proteinExistence type="predicted"/>
<dbReference type="InterPro" id="IPR052050">
    <property type="entry name" value="SecEffector_AnkRepeat"/>
</dbReference>
<dbReference type="OrthoDB" id="4772757at2759"/>
<protein>
    <submittedName>
        <fullName evidence="1">Uncharacterized protein</fullName>
    </submittedName>
</protein>
<dbReference type="Gene3D" id="1.25.40.20">
    <property type="entry name" value="Ankyrin repeat-containing domain"/>
    <property type="match status" value="1"/>
</dbReference>
<dbReference type="SMART" id="SM00248">
    <property type="entry name" value="ANK"/>
    <property type="match status" value="3"/>
</dbReference>
<dbReference type="InterPro" id="IPR036770">
    <property type="entry name" value="Ankyrin_rpt-contain_sf"/>
</dbReference>
<dbReference type="PANTHER" id="PTHR46586">
    <property type="entry name" value="ANKYRIN REPEAT-CONTAINING PROTEIN"/>
    <property type="match status" value="1"/>
</dbReference>
<dbReference type="EMBL" id="KQ242087">
    <property type="protein sequence ID" value="KNC80946.1"/>
    <property type="molecule type" value="Genomic_DNA"/>
</dbReference>
<name>A0A0L0FWK6_9EUKA</name>
<dbReference type="RefSeq" id="XP_014154848.1">
    <property type="nucleotide sequence ID" value="XM_014299373.1"/>
</dbReference>
<organism evidence="1 2">
    <name type="scientific">Sphaeroforma arctica JP610</name>
    <dbReference type="NCBI Taxonomy" id="667725"/>
    <lineage>
        <taxon>Eukaryota</taxon>
        <taxon>Ichthyosporea</taxon>
        <taxon>Ichthyophonida</taxon>
        <taxon>Sphaeroforma</taxon>
    </lineage>
</organism>
<dbReference type="AlphaFoldDB" id="A0A0L0FWK6"/>
<dbReference type="PANTHER" id="PTHR46586:SF3">
    <property type="entry name" value="ANKYRIN REPEAT-CONTAINING PROTEIN"/>
    <property type="match status" value="1"/>
</dbReference>
<gene>
    <name evidence="1" type="ORF">SARC_06711</name>
</gene>
<evidence type="ECO:0000313" key="2">
    <source>
        <dbReference type="Proteomes" id="UP000054560"/>
    </source>
</evidence>
<dbReference type="InterPro" id="IPR002110">
    <property type="entry name" value="Ankyrin_rpt"/>
</dbReference>
<dbReference type="GeneID" id="25907215"/>
<accession>A0A0L0FWK6</accession>
<dbReference type="Proteomes" id="UP000054560">
    <property type="component" value="Unassembled WGS sequence"/>
</dbReference>
<evidence type="ECO:0000313" key="1">
    <source>
        <dbReference type="EMBL" id="KNC80946.1"/>
    </source>
</evidence>
<dbReference type="STRING" id="667725.A0A0L0FWK6"/>